<accession>A0A166S3M0</accession>
<name>A0A166S3M0_9AGAM</name>
<evidence type="ECO:0000313" key="1">
    <source>
        <dbReference type="EMBL" id="KZP28978.1"/>
    </source>
</evidence>
<dbReference type="AlphaFoldDB" id="A0A166S3M0"/>
<reference evidence="1 2" key="1">
    <citation type="journal article" date="2016" name="Mol. Biol. Evol.">
        <title>Comparative Genomics of Early-Diverging Mushroom-Forming Fungi Provides Insights into the Origins of Lignocellulose Decay Capabilities.</title>
        <authorList>
            <person name="Nagy L.G."/>
            <person name="Riley R."/>
            <person name="Tritt A."/>
            <person name="Adam C."/>
            <person name="Daum C."/>
            <person name="Floudas D."/>
            <person name="Sun H."/>
            <person name="Yadav J.S."/>
            <person name="Pangilinan J."/>
            <person name="Larsson K.H."/>
            <person name="Matsuura K."/>
            <person name="Barry K."/>
            <person name="Labutti K."/>
            <person name="Kuo R."/>
            <person name="Ohm R.A."/>
            <person name="Bhattacharya S.S."/>
            <person name="Shirouzu T."/>
            <person name="Yoshinaga Y."/>
            <person name="Martin F.M."/>
            <person name="Grigoriev I.V."/>
            <person name="Hibbett D.S."/>
        </authorList>
    </citation>
    <scope>NUCLEOTIDE SEQUENCE [LARGE SCALE GENOMIC DNA]</scope>
    <source>
        <strain evidence="1 2">CBS 109695</strain>
    </source>
</reference>
<gene>
    <name evidence="1" type="ORF">FIBSPDRAFT_728381</name>
</gene>
<organism evidence="1 2">
    <name type="scientific">Athelia psychrophila</name>
    <dbReference type="NCBI Taxonomy" id="1759441"/>
    <lineage>
        <taxon>Eukaryota</taxon>
        <taxon>Fungi</taxon>
        <taxon>Dikarya</taxon>
        <taxon>Basidiomycota</taxon>
        <taxon>Agaricomycotina</taxon>
        <taxon>Agaricomycetes</taxon>
        <taxon>Agaricomycetidae</taxon>
        <taxon>Atheliales</taxon>
        <taxon>Atheliaceae</taxon>
        <taxon>Athelia</taxon>
    </lineage>
</organism>
<evidence type="ECO:0000313" key="2">
    <source>
        <dbReference type="Proteomes" id="UP000076532"/>
    </source>
</evidence>
<sequence length="496" mass="55632">MLPTTIEVLPSELFTCILLHVPPDYLQQTALSLTRALPRIPIARYHLFTHVRLVNAAQVVMLDLRLRRHKEDVAWISDFKLETWTVDADVACNLISRLSKLANLTLFIGPNFSPEHLEEIFSRHVADVQCMSLRFRPYVKVATYYQFLKGAYFDTTLLELAQWPHSEVKPLLALSIVQDPMEPEIVQRQRFAQPLVFFQLAPLTALVSSKYLASLKSFRLRIPGRQFVKFLCARPGALANLELLDVSTSMIAELEVETLLGQFTGLRHLLLDHCNMKRLDLLDGEWAALGKSCAIAGVKRAKEREKKLREWLEANNPDPEPQVVVVVEPAVPESGRPRRGRRGIANATISLRERDEPARPVGRISANVPKIRILPSPPTLTSLAITATSYIAHDRHDVIRADFQRGWSDGLAQLNAVRSRLRQSWKNGIRVVKFSENAGVSEHGLDGLVDIDEVNMNDTGALGDAPLLCLVGSGRKEGHVEGCGHSLGWEIWSDDL</sequence>
<proteinExistence type="predicted"/>
<dbReference type="Proteomes" id="UP000076532">
    <property type="component" value="Unassembled WGS sequence"/>
</dbReference>
<evidence type="ECO:0008006" key="3">
    <source>
        <dbReference type="Google" id="ProtNLM"/>
    </source>
</evidence>
<dbReference type="OrthoDB" id="3353982at2759"/>
<protein>
    <recommendedName>
        <fullName evidence="3">F-box domain-containing protein</fullName>
    </recommendedName>
</protein>
<dbReference type="EMBL" id="KV417501">
    <property type="protein sequence ID" value="KZP28978.1"/>
    <property type="molecule type" value="Genomic_DNA"/>
</dbReference>
<keyword evidence="2" id="KW-1185">Reference proteome</keyword>